<feature type="domain" description="Phage capsid-like C-terminal" evidence="3">
    <location>
        <begin position="126"/>
        <end position="395"/>
    </location>
</feature>
<dbReference type="Gene3D" id="3.30.2400.10">
    <property type="entry name" value="Major capsid protein gp5"/>
    <property type="match status" value="1"/>
</dbReference>
<name>A0A7Y7UKI6_LACRH</name>
<dbReference type="NCBIfam" id="TIGR01554">
    <property type="entry name" value="major_cap_HK97"/>
    <property type="match status" value="1"/>
</dbReference>
<dbReference type="InterPro" id="IPR024455">
    <property type="entry name" value="Phage_capsid"/>
</dbReference>
<evidence type="ECO:0000313" key="4">
    <source>
        <dbReference type="EMBL" id="NVO88946.1"/>
    </source>
</evidence>
<keyword evidence="2" id="KW-0175">Coiled coil</keyword>
<evidence type="ECO:0000256" key="1">
    <source>
        <dbReference type="ARBA" id="ARBA00004328"/>
    </source>
</evidence>
<dbReference type="AlphaFoldDB" id="A0A7Y7UKI6"/>
<dbReference type="InterPro" id="IPR054612">
    <property type="entry name" value="Phage_capsid-like_C"/>
</dbReference>
<comment type="subcellular location">
    <subcellularLocation>
        <location evidence="1">Virion</location>
    </subcellularLocation>
</comment>
<accession>A0A7Y7UKI6</accession>
<dbReference type="Proteomes" id="UP000542889">
    <property type="component" value="Unassembled WGS sequence"/>
</dbReference>
<evidence type="ECO:0000313" key="5">
    <source>
        <dbReference type="Proteomes" id="UP000542889"/>
    </source>
</evidence>
<dbReference type="Gene3D" id="3.30.2320.10">
    <property type="entry name" value="hypothetical protein PF0899 domain"/>
    <property type="match status" value="1"/>
</dbReference>
<protein>
    <submittedName>
        <fullName evidence="4">Phage major capsid protein</fullName>
    </submittedName>
</protein>
<organism evidence="4 5">
    <name type="scientific">Lacticaseibacillus rhamnosus</name>
    <name type="common">Lactobacillus rhamnosus</name>
    <dbReference type="NCBI Taxonomy" id="47715"/>
    <lineage>
        <taxon>Bacteria</taxon>
        <taxon>Bacillati</taxon>
        <taxon>Bacillota</taxon>
        <taxon>Bacilli</taxon>
        <taxon>Lactobacillales</taxon>
        <taxon>Lactobacillaceae</taxon>
        <taxon>Lacticaseibacillus</taxon>
    </lineage>
</organism>
<dbReference type="RefSeq" id="WP_176818386.1">
    <property type="nucleotide sequence ID" value="NZ_JABXWP010000016.1"/>
</dbReference>
<reference evidence="4 5" key="1">
    <citation type="submission" date="2020-06" db="EMBL/GenBank/DDBJ databases">
        <title>Lactobacillus rhamnosus QC,genome.</title>
        <authorList>
            <person name="Yi H."/>
            <person name="Jin M."/>
        </authorList>
    </citation>
    <scope>NUCLEOTIDE SEQUENCE [LARGE SCALE GENOMIC DNA]</scope>
    <source>
        <strain evidence="4 5">QC</strain>
    </source>
</reference>
<proteinExistence type="predicted"/>
<evidence type="ECO:0000259" key="3">
    <source>
        <dbReference type="Pfam" id="PF05065"/>
    </source>
</evidence>
<dbReference type="SUPFAM" id="SSF56563">
    <property type="entry name" value="Major capsid protein gp5"/>
    <property type="match status" value="1"/>
</dbReference>
<sequence>MDINDLNSAWISAGQKVTDLQDKSQKMAIALAADPDAYTDEEVANAKKDLDAAKKARDFAKATLNDAKAEAEANKPEPIAEKHIKVGKPVDQKKEFLQTFRDMMTGKINPMNIVTSGSDGDKSGAGLTIPADIQTNINQLKRQYASLEPYVRVENVNTPTGSRVYEKWSDVTPLANLDDETGTIGDNDDPQLTKVTYKIHRFAGISTITNTLLADTDQNLEAWIEQWVSRKDVVTRNNGILSVMNAAPKKPSVSKFDDIIDIAYTAVDPAITATSVFMTNVSGFATLAKVKDAMGQYLIQANVTPDMPYSIRGHQVIVISDKWLPDAVDNKGAFVSHPLYFGDLSQACTLFDRQQMTLLATNIGASAFETDATKLRFIDRFDVESTDKDAFVAGSFASISDQPASFAMSTPASK</sequence>
<comment type="caution">
    <text evidence="4">The sequence shown here is derived from an EMBL/GenBank/DDBJ whole genome shotgun (WGS) entry which is preliminary data.</text>
</comment>
<gene>
    <name evidence="4" type="ORF">HWN39_10695</name>
</gene>
<dbReference type="Pfam" id="PF05065">
    <property type="entry name" value="Phage_capsid"/>
    <property type="match status" value="1"/>
</dbReference>
<feature type="coiled-coil region" evidence="2">
    <location>
        <begin position="43"/>
        <end position="70"/>
    </location>
</feature>
<dbReference type="EMBL" id="JABXWP010000016">
    <property type="protein sequence ID" value="NVO88946.1"/>
    <property type="molecule type" value="Genomic_DNA"/>
</dbReference>
<evidence type="ECO:0000256" key="2">
    <source>
        <dbReference type="SAM" id="Coils"/>
    </source>
</evidence>